<dbReference type="InterPro" id="IPR018114">
    <property type="entry name" value="TRYPSIN_HIS"/>
</dbReference>
<dbReference type="EMBL" id="JH668293">
    <property type="protein sequence ID" value="KAG6442443.1"/>
    <property type="molecule type" value="Genomic_DNA"/>
</dbReference>
<dbReference type="PROSITE" id="PS00135">
    <property type="entry name" value="TRYPSIN_SER"/>
    <property type="match status" value="1"/>
</dbReference>
<dbReference type="FunFam" id="2.40.10.10:FF:000068">
    <property type="entry name" value="transmembrane protease serine 2"/>
    <property type="match status" value="1"/>
</dbReference>
<dbReference type="GO" id="GO:0006508">
    <property type="term" value="P:proteolysis"/>
    <property type="evidence" value="ECO:0007669"/>
    <property type="project" value="UniProtKB-KW"/>
</dbReference>
<dbReference type="SUPFAM" id="SSF50494">
    <property type="entry name" value="Trypsin-like serine proteases"/>
    <property type="match status" value="1"/>
</dbReference>
<dbReference type="Proteomes" id="UP000791440">
    <property type="component" value="Unassembled WGS sequence"/>
</dbReference>
<gene>
    <name evidence="10" type="ORF">O3G_MSEX002350</name>
</gene>
<keyword evidence="4" id="KW-1199">Hemostasis impairing toxin</keyword>
<sequence>MRAVLVFGLALVASASAFVSISKPYHEEIGIPQARRIKAYEESLMANKQAKTVSEFQADRIIGGVVASANAHPYLGGLIINLINIRSESVCGSSLISTNRLVTAAHCWFDGTHRAWQFVVVLGSQFLFLDGFRMPTSNVAMHPQYSPRTLFNDIAMIYLPNHVPLSHAIQPISLPDAWELSNDFVGSIAVAAGYGRTSDQQSGVGLDTVVRHVNLQVISMAECQRIYQSSIIASTLCTSGQGGVGVCSGDSGGPLVVNRWGRLTLIGVTSFAARVNGVQACQRGFPSGFARVTSFYNFITQHM</sequence>
<evidence type="ECO:0000256" key="5">
    <source>
        <dbReference type="ARBA" id="ARBA00055534"/>
    </source>
</evidence>
<feature type="domain" description="Peptidase S1" evidence="9">
    <location>
        <begin position="61"/>
        <end position="303"/>
    </location>
</feature>
<comment type="caution">
    <text evidence="10">The sequence shown here is derived from an EMBL/GenBank/DDBJ whole genome shotgun (WGS) entry which is preliminary data.</text>
</comment>
<evidence type="ECO:0000313" key="11">
    <source>
        <dbReference type="Proteomes" id="UP000791440"/>
    </source>
</evidence>
<keyword evidence="6" id="KW-1205">Fibrinolytic toxin</keyword>
<feature type="chain" id="PRO_5038276686" description="Peptidase S1 domain-containing protein" evidence="8">
    <location>
        <begin position="18"/>
        <end position="303"/>
    </location>
</feature>
<comment type="function">
    <text evidence="5">Fibrinolytic activity; shows preferential cleavage of Arg-Gly bonds in all three fibrinogen chains. Contact with the caterpillars causes severe bleeding, due the anticoagulant effect of the protein.</text>
</comment>
<accession>A0A922CE16</accession>
<keyword evidence="7" id="KW-0645">Protease</keyword>
<evidence type="ECO:0000256" key="2">
    <source>
        <dbReference type="ARBA" id="ARBA00022656"/>
    </source>
</evidence>
<dbReference type="InterPro" id="IPR033116">
    <property type="entry name" value="TRYPSIN_SER"/>
</dbReference>
<evidence type="ECO:0000313" key="10">
    <source>
        <dbReference type="EMBL" id="KAG6442444.1"/>
    </source>
</evidence>
<organism evidence="10 11">
    <name type="scientific">Manduca sexta</name>
    <name type="common">Tobacco hawkmoth</name>
    <name type="synonym">Tobacco hornworm</name>
    <dbReference type="NCBI Taxonomy" id="7130"/>
    <lineage>
        <taxon>Eukaryota</taxon>
        <taxon>Metazoa</taxon>
        <taxon>Ecdysozoa</taxon>
        <taxon>Arthropoda</taxon>
        <taxon>Hexapoda</taxon>
        <taxon>Insecta</taxon>
        <taxon>Pterygota</taxon>
        <taxon>Neoptera</taxon>
        <taxon>Endopterygota</taxon>
        <taxon>Lepidoptera</taxon>
        <taxon>Glossata</taxon>
        <taxon>Ditrysia</taxon>
        <taxon>Bombycoidea</taxon>
        <taxon>Sphingidae</taxon>
        <taxon>Sphinginae</taxon>
        <taxon>Sphingini</taxon>
        <taxon>Manduca</taxon>
    </lineage>
</organism>
<keyword evidence="2" id="KW-0800">Toxin</keyword>
<keyword evidence="7" id="KW-0378">Hydrolase</keyword>
<dbReference type="PROSITE" id="PS50240">
    <property type="entry name" value="TRYPSIN_DOM"/>
    <property type="match status" value="1"/>
</dbReference>
<dbReference type="Gene3D" id="2.40.10.10">
    <property type="entry name" value="Trypsin-like serine proteases"/>
    <property type="match status" value="1"/>
</dbReference>
<keyword evidence="3" id="KW-1015">Disulfide bond</keyword>
<dbReference type="InterPro" id="IPR001314">
    <property type="entry name" value="Peptidase_S1A"/>
</dbReference>
<dbReference type="Pfam" id="PF00089">
    <property type="entry name" value="Trypsin"/>
    <property type="match status" value="1"/>
</dbReference>
<evidence type="ECO:0000256" key="3">
    <source>
        <dbReference type="ARBA" id="ARBA00023157"/>
    </source>
</evidence>
<feature type="signal peptide" evidence="8">
    <location>
        <begin position="1"/>
        <end position="17"/>
    </location>
</feature>
<dbReference type="PRINTS" id="PR00722">
    <property type="entry name" value="CHYMOTRYPSIN"/>
</dbReference>
<keyword evidence="11" id="KW-1185">Reference proteome</keyword>
<evidence type="ECO:0000256" key="8">
    <source>
        <dbReference type="SAM" id="SignalP"/>
    </source>
</evidence>
<dbReference type="InterPro" id="IPR009003">
    <property type="entry name" value="Peptidase_S1_PA"/>
</dbReference>
<comment type="subcellular location">
    <subcellularLocation>
        <location evidence="1">Secreted</location>
        <location evidence="1">Extracellular space</location>
    </subcellularLocation>
</comment>
<dbReference type="AlphaFoldDB" id="A0A922CE16"/>
<keyword evidence="7" id="KW-0720">Serine protease</keyword>
<evidence type="ECO:0000259" key="9">
    <source>
        <dbReference type="PROSITE" id="PS50240"/>
    </source>
</evidence>
<name>A0A922CE16_MANSE</name>
<dbReference type="InterPro" id="IPR001254">
    <property type="entry name" value="Trypsin_dom"/>
</dbReference>
<keyword evidence="8" id="KW-0732">Signal</keyword>
<protein>
    <recommendedName>
        <fullName evidence="9">Peptidase S1 domain-containing protein</fullName>
    </recommendedName>
</protein>
<dbReference type="CDD" id="cd00190">
    <property type="entry name" value="Tryp_SPc"/>
    <property type="match status" value="1"/>
</dbReference>
<dbReference type="PANTHER" id="PTHR24258">
    <property type="entry name" value="SERINE PROTEASE-RELATED"/>
    <property type="match status" value="1"/>
</dbReference>
<dbReference type="EMBL" id="JH668293">
    <property type="protein sequence ID" value="KAG6442444.1"/>
    <property type="molecule type" value="Genomic_DNA"/>
</dbReference>
<evidence type="ECO:0000256" key="4">
    <source>
        <dbReference type="ARBA" id="ARBA00023240"/>
    </source>
</evidence>
<dbReference type="PROSITE" id="PS00134">
    <property type="entry name" value="TRYPSIN_HIS"/>
    <property type="match status" value="1"/>
</dbReference>
<dbReference type="GO" id="GO:0090729">
    <property type="term" value="F:toxin activity"/>
    <property type="evidence" value="ECO:0007669"/>
    <property type="project" value="UniProtKB-KW"/>
</dbReference>
<evidence type="ECO:0000256" key="1">
    <source>
        <dbReference type="ARBA" id="ARBA00004239"/>
    </source>
</evidence>
<dbReference type="GO" id="GO:0005576">
    <property type="term" value="C:extracellular region"/>
    <property type="evidence" value="ECO:0007669"/>
    <property type="project" value="UniProtKB-SubCell"/>
</dbReference>
<evidence type="ECO:0000256" key="6">
    <source>
        <dbReference type="ARBA" id="ARBA00084094"/>
    </source>
</evidence>
<dbReference type="InterPro" id="IPR043504">
    <property type="entry name" value="Peptidase_S1_PA_chymotrypsin"/>
</dbReference>
<proteinExistence type="predicted"/>
<dbReference type="PANTHER" id="PTHR24258:SF136">
    <property type="entry name" value="GH06673P-RELATED"/>
    <property type="match status" value="1"/>
</dbReference>
<reference evidence="10" key="1">
    <citation type="journal article" date="2016" name="Insect Biochem. Mol. Biol.">
        <title>Multifaceted biological insights from a draft genome sequence of the tobacco hornworm moth, Manduca sexta.</title>
        <authorList>
            <person name="Kanost M.R."/>
            <person name="Arrese E.L."/>
            <person name="Cao X."/>
            <person name="Chen Y.R."/>
            <person name="Chellapilla S."/>
            <person name="Goldsmith M.R."/>
            <person name="Grosse-Wilde E."/>
            <person name="Heckel D.G."/>
            <person name="Herndon N."/>
            <person name="Jiang H."/>
            <person name="Papanicolaou A."/>
            <person name="Qu J."/>
            <person name="Soulages J.L."/>
            <person name="Vogel H."/>
            <person name="Walters J."/>
            <person name="Waterhouse R.M."/>
            <person name="Ahn S.J."/>
            <person name="Almeida F.C."/>
            <person name="An C."/>
            <person name="Aqrawi P."/>
            <person name="Bretschneider A."/>
            <person name="Bryant W.B."/>
            <person name="Bucks S."/>
            <person name="Chao H."/>
            <person name="Chevignon G."/>
            <person name="Christen J.M."/>
            <person name="Clarke D.F."/>
            <person name="Dittmer N.T."/>
            <person name="Ferguson L.C.F."/>
            <person name="Garavelou S."/>
            <person name="Gordon K.H.J."/>
            <person name="Gunaratna R.T."/>
            <person name="Han Y."/>
            <person name="Hauser F."/>
            <person name="He Y."/>
            <person name="Heidel-Fischer H."/>
            <person name="Hirsh A."/>
            <person name="Hu Y."/>
            <person name="Jiang H."/>
            <person name="Kalra D."/>
            <person name="Klinner C."/>
            <person name="Konig C."/>
            <person name="Kovar C."/>
            <person name="Kroll A.R."/>
            <person name="Kuwar S.S."/>
            <person name="Lee S.L."/>
            <person name="Lehman R."/>
            <person name="Li K."/>
            <person name="Li Z."/>
            <person name="Liang H."/>
            <person name="Lovelace S."/>
            <person name="Lu Z."/>
            <person name="Mansfield J.H."/>
            <person name="McCulloch K.J."/>
            <person name="Mathew T."/>
            <person name="Morton B."/>
            <person name="Muzny D.M."/>
            <person name="Neunemann D."/>
            <person name="Ongeri F."/>
            <person name="Pauchet Y."/>
            <person name="Pu L.L."/>
            <person name="Pyrousis I."/>
            <person name="Rao X.J."/>
            <person name="Redding A."/>
            <person name="Roesel C."/>
            <person name="Sanchez-Gracia A."/>
            <person name="Schaack S."/>
            <person name="Shukla A."/>
            <person name="Tetreau G."/>
            <person name="Wang Y."/>
            <person name="Xiong G.H."/>
            <person name="Traut W."/>
            <person name="Walsh T.K."/>
            <person name="Worley K.C."/>
            <person name="Wu D."/>
            <person name="Wu W."/>
            <person name="Wu Y.Q."/>
            <person name="Zhang X."/>
            <person name="Zou Z."/>
            <person name="Zucker H."/>
            <person name="Briscoe A.D."/>
            <person name="Burmester T."/>
            <person name="Clem R.J."/>
            <person name="Feyereisen R."/>
            <person name="Grimmelikhuijzen C.J.P."/>
            <person name="Hamodrakas S.J."/>
            <person name="Hansson B.S."/>
            <person name="Huguet E."/>
            <person name="Jermiin L.S."/>
            <person name="Lan Q."/>
            <person name="Lehman H.K."/>
            <person name="Lorenzen M."/>
            <person name="Merzendorfer H."/>
            <person name="Michalopoulos I."/>
            <person name="Morton D.B."/>
            <person name="Muthukrishnan S."/>
            <person name="Oakeshott J.G."/>
            <person name="Palmer W."/>
            <person name="Park Y."/>
            <person name="Passarelli A.L."/>
            <person name="Rozas J."/>
            <person name="Schwartz L.M."/>
            <person name="Smith W."/>
            <person name="Southgate A."/>
            <person name="Vilcinskas A."/>
            <person name="Vogt R."/>
            <person name="Wang P."/>
            <person name="Werren J."/>
            <person name="Yu X.Q."/>
            <person name="Zhou J.J."/>
            <person name="Brown S.J."/>
            <person name="Scherer S.E."/>
            <person name="Richards S."/>
            <person name="Blissard G.W."/>
        </authorList>
    </citation>
    <scope>NUCLEOTIDE SEQUENCE</scope>
</reference>
<dbReference type="GO" id="GO:0004252">
    <property type="term" value="F:serine-type endopeptidase activity"/>
    <property type="evidence" value="ECO:0007669"/>
    <property type="project" value="InterPro"/>
</dbReference>
<reference evidence="10" key="2">
    <citation type="submission" date="2020-12" db="EMBL/GenBank/DDBJ databases">
        <authorList>
            <person name="Kanost M."/>
        </authorList>
    </citation>
    <scope>NUCLEOTIDE SEQUENCE</scope>
</reference>
<evidence type="ECO:0000256" key="7">
    <source>
        <dbReference type="RuleBase" id="RU363034"/>
    </source>
</evidence>
<dbReference type="SMART" id="SM00020">
    <property type="entry name" value="Tryp_SPc"/>
    <property type="match status" value="1"/>
</dbReference>